<dbReference type="GO" id="GO:0003824">
    <property type="term" value="F:catalytic activity"/>
    <property type="evidence" value="ECO:0007669"/>
    <property type="project" value="InterPro"/>
</dbReference>
<dbReference type="EMBL" id="KB020566">
    <property type="protein sequence ID" value="ELA35489.1"/>
    <property type="molecule type" value="Genomic_DNA"/>
</dbReference>
<feature type="repeat" description="ANK" evidence="2">
    <location>
        <begin position="927"/>
        <end position="959"/>
    </location>
</feature>
<dbReference type="InterPro" id="IPR036770">
    <property type="entry name" value="Ankyrin_rpt-contain_sf"/>
</dbReference>
<feature type="repeat" description="ANK" evidence="2">
    <location>
        <begin position="863"/>
        <end position="895"/>
    </location>
</feature>
<accession>L2GA10</accession>
<dbReference type="PROSITE" id="PS50837">
    <property type="entry name" value="NACHT"/>
    <property type="match status" value="1"/>
</dbReference>
<dbReference type="SUPFAM" id="SSF48403">
    <property type="entry name" value="Ankyrin repeat"/>
    <property type="match status" value="1"/>
</dbReference>
<gene>
    <name evidence="5" type="ORF">CGGC5_4826</name>
</gene>
<dbReference type="InterPro" id="IPR007111">
    <property type="entry name" value="NACHT_NTPase"/>
</dbReference>
<dbReference type="PANTHER" id="PTHR46082">
    <property type="entry name" value="ATP/GTP-BINDING PROTEIN-RELATED"/>
    <property type="match status" value="1"/>
</dbReference>
<feature type="domain" description="NACHT" evidence="4">
    <location>
        <begin position="404"/>
        <end position="552"/>
    </location>
</feature>
<dbReference type="Gene3D" id="1.25.40.20">
    <property type="entry name" value="Ankyrin repeat-containing domain"/>
    <property type="match status" value="2"/>
</dbReference>
<organism evidence="5">
    <name type="scientific">Colletotrichum fructicola (strain Nara gc5)</name>
    <name type="common">Anthracnose fungus</name>
    <name type="synonym">Colletotrichum gloeosporioides (strain Nara gc5)</name>
    <dbReference type="NCBI Taxonomy" id="1213859"/>
    <lineage>
        <taxon>Eukaryota</taxon>
        <taxon>Fungi</taxon>
        <taxon>Dikarya</taxon>
        <taxon>Ascomycota</taxon>
        <taxon>Pezizomycotina</taxon>
        <taxon>Sordariomycetes</taxon>
        <taxon>Hypocreomycetidae</taxon>
        <taxon>Glomerellales</taxon>
        <taxon>Glomerellaceae</taxon>
        <taxon>Colletotrichum</taxon>
        <taxon>Colletotrichum gloeosporioides species complex</taxon>
    </lineage>
</organism>
<protein>
    <submittedName>
        <fullName evidence="5">Nacht and ankyrin domain protein</fullName>
    </submittedName>
</protein>
<reference evidence="5" key="1">
    <citation type="submission" date="2012-08" db="EMBL/GenBank/DDBJ databases">
        <title>Genome analysis of Colletotrichum orbiculare and Colletotrichum fructicola.</title>
        <authorList>
            <person name="Gan P.H.P."/>
            <person name="Ikeda K."/>
            <person name="Irieda H."/>
            <person name="Narusaka M."/>
            <person name="O'Connell R.J."/>
            <person name="Narusaka Y."/>
            <person name="Takano Y."/>
            <person name="Kubo Y."/>
            <person name="Shirasu K."/>
        </authorList>
    </citation>
    <scope>NUCLEOTIDE SEQUENCE</scope>
    <source>
        <strain evidence="5">Nara gc5</strain>
    </source>
</reference>
<dbReference type="Pfam" id="PF13637">
    <property type="entry name" value="Ank_4"/>
    <property type="match status" value="1"/>
</dbReference>
<dbReference type="AlphaFoldDB" id="L2GA10"/>
<dbReference type="SUPFAM" id="SSF52540">
    <property type="entry name" value="P-loop containing nucleoside triphosphate hydrolases"/>
    <property type="match status" value="1"/>
</dbReference>
<dbReference type="Gene3D" id="3.40.50.300">
    <property type="entry name" value="P-loop containing nucleotide triphosphate hydrolases"/>
    <property type="match status" value="1"/>
</dbReference>
<evidence type="ECO:0000313" key="5">
    <source>
        <dbReference type="EMBL" id="ELA35489.1"/>
    </source>
</evidence>
<feature type="region of interest" description="Disordered" evidence="3">
    <location>
        <begin position="178"/>
        <end position="207"/>
    </location>
</feature>
<dbReference type="Gene3D" id="3.40.50.1580">
    <property type="entry name" value="Nucleoside phosphorylase domain"/>
    <property type="match status" value="1"/>
</dbReference>
<dbReference type="GO" id="GO:0009116">
    <property type="term" value="P:nucleoside metabolic process"/>
    <property type="evidence" value="ECO:0007669"/>
    <property type="project" value="InterPro"/>
</dbReference>
<dbReference type="Pfam" id="PF12796">
    <property type="entry name" value="Ank_2"/>
    <property type="match status" value="2"/>
</dbReference>
<dbReference type="STRING" id="1213859.L2GA10"/>
<evidence type="ECO:0000256" key="2">
    <source>
        <dbReference type="PROSITE-ProRule" id="PRU00023"/>
    </source>
</evidence>
<dbReference type="Pfam" id="PF01048">
    <property type="entry name" value="PNP_UDP_1"/>
    <property type="match status" value="1"/>
</dbReference>
<feature type="repeat" description="ANK" evidence="2">
    <location>
        <begin position="800"/>
        <end position="828"/>
    </location>
</feature>
<dbReference type="InterPro" id="IPR000845">
    <property type="entry name" value="Nucleoside_phosphorylase_d"/>
</dbReference>
<feature type="compositionally biased region" description="Polar residues" evidence="3">
    <location>
        <begin position="195"/>
        <end position="207"/>
    </location>
</feature>
<dbReference type="PANTHER" id="PTHR46082:SF11">
    <property type="entry name" value="AAA+ ATPASE DOMAIN-CONTAINING PROTEIN-RELATED"/>
    <property type="match status" value="1"/>
</dbReference>
<evidence type="ECO:0000256" key="3">
    <source>
        <dbReference type="SAM" id="MobiDB-lite"/>
    </source>
</evidence>
<feature type="repeat" description="ANK" evidence="2">
    <location>
        <begin position="893"/>
        <end position="925"/>
    </location>
</feature>
<dbReference type="SMART" id="SM00248">
    <property type="entry name" value="ANK"/>
    <property type="match status" value="8"/>
</dbReference>
<dbReference type="Pfam" id="PF24883">
    <property type="entry name" value="NPHP3_N"/>
    <property type="match status" value="1"/>
</dbReference>
<evidence type="ECO:0000259" key="4">
    <source>
        <dbReference type="PROSITE" id="PS50837"/>
    </source>
</evidence>
<dbReference type="InterPro" id="IPR035994">
    <property type="entry name" value="Nucleoside_phosphorylase_sf"/>
</dbReference>
<feature type="repeat" description="ANK" evidence="2">
    <location>
        <begin position="835"/>
        <end position="863"/>
    </location>
</feature>
<name>L2GA10_COLFN</name>
<dbReference type="InterPro" id="IPR002110">
    <property type="entry name" value="Ankyrin_rpt"/>
</dbReference>
<dbReference type="PROSITE" id="PS50297">
    <property type="entry name" value="ANK_REP_REGION"/>
    <property type="match status" value="5"/>
</dbReference>
<keyword evidence="2" id="KW-0040">ANK repeat</keyword>
<proteinExistence type="predicted"/>
<dbReference type="PROSITE" id="PS50088">
    <property type="entry name" value="ANK_REPEAT"/>
    <property type="match status" value="6"/>
</dbReference>
<dbReference type="InterPro" id="IPR027417">
    <property type="entry name" value="P-loop_NTPase"/>
</dbReference>
<dbReference type="InterPro" id="IPR053137">
    <property type="entry name" value="NLR-like"/>
</dbReference>
<evidence type="ECO:0000256" key="1">
    <source>
        <dbReference type="ARBA" id="ARBA00022737"/>
    </source>
</evidence>
<dbReference type="SUPFAM" id="SSF53167">
    <property type="entry name" value="Purine and uridine phosphorylases"/>
    <property type="match status" value="1"/>
</dbReference>
<feature type="repeat" description="ANK" evidence="2">
    <location>
        <begin position="969"/>
        <end position="1001"/>
    </location>
</feature>
<dbReference type="HOGENOM" id="CLU_000288_34_2_1"/>
<dbReference type="InterPro" id="IPR056884">
    <property type="entry name" value="NPHP3-like_N"/>
</dbReference>
<keyword evidence="1" id="KW-0677">Repeat</keyword>
<sequence>MPNLEEYTIGWICAINTEFVAARAFLDESHGKPEGVAQNDDNNYALGRMGQHNVVIAVLPKGEYGTTTAATVARNMVHSFPNVRVGLMVGIAGGAPSENHDIRLGDIVVSSRSGGKGGVFQYDYGKSMQNGSFVETGALNQPPQVLLAAVNGLESDYAMDGHQLDSKIEEALKRYPRLRKSHSRPPGISDRLYQPNVTHPPDSTSDCLQDCSDDPAQLVPRRQRSEFDDDPAIHFGLIASGNQVIKNAQIRDKLAADKGVLCFEMEAAGLMNHFPCLVVRGICDYSDTHKNKSWQGFASMVAAAYAKDLLGQISPSKIKIETRLAETLRSIEINQAHHLHSMLEVTAAFRKMESTQQAETIKLWLAPPDSSTNANRARELRHKGTGVWFLESSLFREWKSGSRRCVWLYGLPGCGKTILITTAYDHITQGPERIALHFFFDFSDDRKQTLDNMLRALVLQLYVFQPKSIPELEDLFKRCNEGRDQPDSVALSDCLLRVFSGSPQTYVFLDALDECSERGRLLKWIKEFVAVPDLDHVKLIMTARPEAEFNQQIIPLIQDINCFSLQTESMNADIQSFVQSSLKERPGFEKWTSAPSTLQRISDEIGTKADGIEYLLSAQDGFQKVSASVSILNTCIAYFWSVREAAIECAENLRSQNLGRSFMAESTAKIQIAQKFPLLEFVVLEWINLAHLTGEPDDIAEKAATILQDSRGYALWRDWKNPLETYRLAPWEQCGLYFACRKGLRRTARVLMLRNVDVDTRHGCMGALQGASSSGLQDIVEQLLARLSEFTAHEKVYGGALQLASQEGHVEVVKLLLSHGADTHSRKNEFCHHPALVGAAERGHREVVELLLDNGADINICDEYDDALSAASMNGFLETVEVLLKRGADVNIHSGEAIPRASRKGYDGIVKLLLDYGADVNAFSPDFGENAILSSLRNGHLNIATRLVNHGADVNVRSDDSILESFAWPWNTPLLIASARGYVDFTRLLLRHGADVNVQNQSGNALTAATLADQNRDEIIQLLLDNGAVLAIMSQGGIR</sequence>